<keyword evidence="5" id="KW-1003">Cell membrane</keyword>
<feature type="transmembrane region" description="Helical" evidence="10">
    <location>
        <begin position="193"/>
        <end position="213"/>
    </location>
</feature>
<dbReference type="InterPro" id="IPR045070">
    <property type="entry name" value="MATE_MepA-like"/>
</dbReference>
<feature type="transmembrane region" description="Helical" evidence="10">
    <location>
        <begin position="50"/>
        <end position="71"/>
    </location>
</feature>
<reference evidence="11" key="1">
    <citation type="journal article" date="2021" name="PeerJ">
        <title>Extensive microbial diversity within the chicken gut microbiome revealed by metagenomics and culture.</title>
        <authorList>
            <person name="Gilroy R."/>
            <person name="Ravi A."/>
            <person name="Getino M."/>
            <person name="Pursley I."/>
            <person name="Horton D.L."/>
            <person name="Alikhan N.F."/>
            <person name="Baker D."/>
            <person name="Gharbi K."/>
            <person name="Hall N."/>
            <person name="Watson M."/>
            <person name="Adriaenssens E.M."/>
            <person name="Foster-Nyarko E."/>
            <person name="Jarju S."/>
            <person name="Secka A."/>
            <person name="Antonio M."/>
            <person name="Oren A."/>
            <person name="Chaudhuri R.R."/>
            <person name="La Ragione R."/>
            <person name="Hildebrand F."/>
            <person name="Pallen M.J."/>
        </authorList>
    </citation>
    <scope>NUCLEOTIDE SEQUENCE</scope>
    <source>
        <strain evidence="11">ChiSjej2B20-11307</strain>
    </source>
</reference>
<keyword evidence="9" id="KW-0046">Antibiotic resistance</keyword>
<keyword evidence="4" id="KW-0813">Transport</keyword>
<dbReference type="InterPro" id="IPR048279">
    <property type="entry name" value="MdtK-like"/>
</dbReference>
<organism evidence="11 12">
    <name type="scientific">Candidatus Mediterraneibacter pullicola</name>
    <dbReference type="NCBI Taxonomy" id="2838682"/>
    <lineage>
        <taxon>Bacteria</taxon>
        <taxon>Bacillati</taxon>
        <taxon>Bacillota</taxon>
        <taxon>Clostridia</taxon>
        <taxon>Lachnospirales</taxon>
        <taxon>Lachnospiraceae</taxon>
        <taxon>Mediterraneibacter</taxon>
    </lineage>
</organism>
<keyword evidence="8 10" id="KW-0472">Membrane</keyword>
<reference evidence="11" key="2">
    <citation type="submission" date="2021-04" db="EMBL/GenBank/DDBJ databases">
        <authorList>
            <person name="Gilroy R."/>
        </authorList>
    </citation>
    <scope>NUCLEOTIDE SEQUENCE</scope>
    <source>
        <strain evidence="11">ChiSjej2B20-11307</strain>
    </source>
</reference>
<evidence type="ECO:0000256" key="2">
    <source>
        <dbReference type="ARBA" id="ARBA00008417"/>
    </source>
</evidence>
<name>A0A9D2H9I3_9FIRM</name>
<comment type="similarity">
    <text evidence="2">Belongs to the multi antimicrobial extrusion (MATE) (TC 2.A.66.1) family. MepA subfamily.</text>
</comment>
<feature type="transmembrane region" description="Helical" evidence="10">
    <location>
        <begin position="356"/>
        <end position="378"/>
    </location>
</feature>
<keyword evidence="7 10" id="KW-1133">Transmembrane helix</keyword>
<dbReference type="Proteomes" id="UP000824223">
    <property type="component" value="Unassembled WGS sequence"/>
</dbReference>
<protein>
    <recommendedName>
        <fullName evidence="3">Multidrug export protein MepA</fullName>
    </recommendedName>
</protein>
<proteinExistence type="inferred from homology"/>
<dbReference type="Pfam" id="PF01554">
    <property type="entry name" value="MatE"/>
    <property type="match status" value="2"/>
</dbReference>
<feature type="transmembrane region" description="Helical" evidence="10">
    <location>
        <begin position="415"/>
        <end position="436"/>
    </location>
</feature>
<comment type="caution">
    <text evidence="11">The sequence shown here is derived from an EMBL/GenBank/DDBJ whole genome shotgun (WGS) entry which is preliminary data.</text>
</comment>
<evidence type="ECO:0000256" key="7">
    <source>
        <dbReference type="ARBA" id="ARBA00022989"/>
    </source>
</evidence>
<dbReference type="PANTHER" id="PTHR43823:SF3">
    <property type="entry name" value="MULTIDRUG EXPORT PROTEIN MEPA"/>
    <property type="match status" value="1"/>
</dbReference>
<evidence type="ECO:0000256" key="3">
    <source>
        <dbReference type="ARBA" id="ARBA00022106"/>
    </source>
</evidence>
<evidence type="ECO:0000256" key="5">
    <source>
        <dbReference type="ARBA" id="ARBA00022475"/>
    </source>
</evidence>
<gene>
    <name evidence="11" type="ORF">H9798_02435</name>
</gene>
<dbReference type="AlphaFoldDB" id="A0A9D2H9I3"/>
<evidence type="ECO:0000256" key="8">
    <source>
        <dbReference type="ARBA" id="ARBA00023136"/>
    </source>
</evidence>
<dbReference type="GO" id="GO:0015297">
    <property type="term" value="F:antiporter activity"/>
    <property type="evidence" value="ECO:0007669"/>
    <property type="project" value="InterPro"/>
</dbReference>
<sequence>MRIQLSDHFTYKKLLRFTLPTVLMLVCTSMYSVVDGFFVSNFVGKTSFAAVNLIFPVSMGVAALGFMLGTGGSAVVAKTIGEGKKELANQYFSMVIYVGIALSMIFSVICVLFMPRIARMLGAEGTLLQDCIIYGRVLFVAETAFILQNMFQSFFVAAEKPGLSLKINIAAGLTNVVFDYVFIAAFRWGVAGAALATGMGQVVGGIVPLIYFARKNDSLLRLTGKVRLYGKVLAKTCGNGSSEMVTNLSSSLVNILYNFQLMRLAGEDGVAAFGVIMYVNFIFIAVFMGYSVGSAPVVSYHYGAGNHGELKNLYKKSLFLLTLGSIILTVAAEIFAEPLVKIFVNYDKTLMDMTVGGFRLFSLAFLLMGINVWASAFFTALNNGLVSAAISFLRTLVFQIIAVLALPALMGITGVWISVLAAEGAALAVTVGFLLVEKKRYHYGK</sequence>
<dbReference type="EMBL" id="DXAK01000012">
    <property type="protein sequence ID" value="HJA05995.1"/>
    <property type="molecule type" value="Genomic_DNA"/>
</dbReference>
<dbReference type="InterPro" id="IPR051327">
    <property type="entry name" value="MATE_MepA_subfamily"/>
</dbReference>
<feature type="transmembrane region" description="Helical" evidence="10">
    <location>
        <begin position="127"/>
        <end position="147"/>
    </location>
</feature>
<evidence type="ECO:0000256" key="1">
    <source>
        <dbReference type="ARBA" id="ARBA00004651"/>
    </source>
</evidence>
<dbReference type="PIRSF" id="PIRSF006603">
    <property type="entry name" value="DinF"/>
    <property type="match status" value="1"/>
</dbReference>
<evidence type="ECO:0000313" key="11">
    <source>
        <dbReference type="EMBL" id="HJA05995.1"/>
    </source>
</evidence>
<dbReference type="CDD" id="cd13143">
    <property type="entry name" value="MATE_MepA_like"/>
    <property type="match status" value="1"/>
</dbReference>
<evidence type="ECO:0000256" key="10">
    <source>
        <dbReference type="SAM" id="Phobius"/>
    </source>
</evidence>
<feature type="transmembrane region" description="Helical" evidence="10">
    <location>
        <begin position="17"/>
        <end position="38"/>
    </location>
</feature>
<feature type="transmembrane region" description="Helical" evidence="10">
    <location>
        <begin position="270"/>
        <end position="298"/>
    </location>
</feature>
<dbReference type="PANTHER" id="PTHR43823">
    <property type="entry name" value="SPORULATION PROTEIN YKVU"/>
    <property type="match status" value="1"/>
</dbReference>
<feature type="transmembrane region" description="Helical" evidence="10">
    <location>
        <begin position="91"/>
        <end position="115"/>
    </location>
</feature>
<evidence type="ECO:0000256" key="9">
    <source>
        <dbReference type="ARBA" id="ARBA00023251"/>
    </source>
</evidence>
<evidence type="ECO:0000256" key="4">
    <source>
        <dbReference type="ARBA" id="ARBA00022448"/>
    </source>
</evidence>
<comment type="subcellular location">
    <subcellularLocation>
        <location evidence="1">Cell membrane</location>
        <topology evidence="1">Multi-pass membrane protein</topology>
    </subcellularLocation>
</comment>
<dbReference type="GO" id="GO:0042910">
    <property type="term" value="F:xenobiotic transmembrane transporter activity"/>
    <property type="evidence" value="ECO:0007669"/>
    <property type="project" value="InterPro"/>
</dbReference>
<evidence type="ECO:0000256" key="6">
    <source>
        <dbReference type="ARBA" id="ARBA00022692"/>
    </source>
</evidence>
<dbReference type="GO" id="GO:0005886">
    <property type="term" value="C:plasma membrane"/>
    <property type="evidence" value="ECO:0007669"/>
    <property type="project" value="UniProtKB-SubCell"/>
</dbReference>
<keyword evidence="6 10" id="KW-0812">Transmembrane</keyword>
<evidence type="ECO:0000313" key="12">
    <source>
        <dbReference type="Proteomes" id="UP000824223"/>
    </source>
</evidence>
<feature type="transmembrane region" description="Helical" evidence="10">
    <location>
        <begin position="167"/>
        <end position="186"/>
    </location>
</feature>
<dbReference type="InterPro" id="IPR002528">
    <property type="entry name" value="MATE_fam"/>
</dbReference>
<dbReference type="GO" id="GO:0046677">
    <property type="term" value="P:response to antibiotic"/>
    <property type="evidence" value="ECO:0007669"/>
    <property type="project" value="UniProtKB-KW"/>
</dbReference>
<feature type="transmembrane region" description="Helical" evidence="10">
    <location>
        <begin position="385"/>
        <end position="409"/>
    </location>
</feature>
<accession>A0A9D2H9I3</accession>
<feature type="transmembrane region" description="Helical" evidence="10">
    <location>
        <begin position="318"/>
        <end position="336"/>
    </location>
</feature>